<reference evidence="1 2" key="1">
    <citation type="submission" date="2024-02" db="EMBL/GenBank/DDBJ databases">
        <title>Discinaceae phylogenomics.</title>
        <authorList>
            <person name="Dirks A.C."/>
            <person name="James T.Y."/>
        </authorList>
    </citation>
    <scope>NUCLEOTIDE SEQUENCE [LARGE SCALE GENOMIC DNA]</scope>
    <source>
        <strain evidence="1 2">ACD0624</strain>
    </source>
</reference>
<proteinExistence type="predicted"/>
<sequence>MSKPGKKSKAWWTPKITLLEAELRTVQRNSWATPDDFEGKQAAKLKANEWRRTIRHAKWEYWEKVFKAADSGQAFTAIRASENKKAIRSLPDKHSISTLQGKCQMLWEALFPANVATPTFNRVGFLSPSTKDLSDTEENIAPQDIVKIIRQSKK</sequence>
<evidence type="ECO:0000313" key="1">
    <source>
        <dbReference type="EMBL" id="KAL0630782.1"/>
    </source>
</evidence>
<dbReference type="EMBL" id="JBBBZM010000384">
    <property type="protein sequence ID" value="KAL0630782.1"/>
    <property type="molecule type" value="Genomic_DNA"/>
</dbReference>
<evidence type="ECO:0000313" key="2">
    <source>
        <dbReference type="Proteomes" id="UP001447188"/>
    </source>
</evidence>
<gene>
    <name evidence="1" type="ORF">Q9L58_010366</name>
</gene>
<keyword evidence="2" id="KW-1185">Reference proteome</keyword>
<comment type="caution">
    <text evidence="1">The sequence shown here is derived from an EMBL/GenBank/DDBJ whole genome shotgun (WGS) entry which is preliminary data.</text>
</comment>
<protein>
    <submittedName>
        <fullName evidence="1">Uncharacterized protein</fullName>
    </submittedName>
</protein>
<organism evidence="1 2">
    <name type="scientific">Discina gigas</name>
    <dbReference type="NCBI Taxonomy" id="1032678"/>
    <lineage>
        <taxon>Eukaryota</taxon>
        <taxon>Fungi</taxon>
        <taxon>Dikarya</taxon>
        <taxon>Ascomycota</taxon>
        <taxon>Pezizomycotina</taxon>
        <taxon>Pezizomycetes</taxon>
        <taxon>Pezizales</taxon>
        <taxon>Discinaceae</taxon>
        <taxon>Discina</taxon>
    </lineage>
</organism>
<accession>A0ABR3G4A4</accession>
<dbReference type="Proteomes" id="UP001447188">
    <property type="component" value="Unassembled WGS sequence"/>
</dbReference>
<name>A0ABR3G4A4_9PEZI</name>